<gene>
    <name evidence="1" type="ORF">MGN01_20140</name>
</gene>
<keyword evidence="2" id="KW-1185">Reference proteome</keyword>
<evidence type="ECO:0000313" key="1">
    <source>
        <dbReference type="EMBL" id="GEP10169.1"/>
    </source>
</evidence>
<accession>A0A512JJP2</accession>
<dbReference type="EMBL" id="BJZV01000009">
    <property type="protein sequence ID" value="GEP10169.1"/>
    <property type="molecule type" value="Genomic_DNA"/>
</dbReference>
<organism evidence="1 2">
    <name type="scientific">Methylobacterium gnaphalii</name>
    <dbReference type="NCBI Taxonomy" id="1010610"/>
    <lineage>
        <taxon>Bacteria</taxon>
        <taxon>Pseudomonadati</taxon>
        <taxon>Pseudomonadota</taxon>
        <taxon>Alphaproteobacteria</taxon>
        <taxon>Hyphomicrobiales</taxon>
        <taxon>Methylobacteriaceae</taxon>
        <taxon>Methylobacterium</taxon>
    </lineage>
</organism>
<dbReference type="Proteomes" id="UP000321750">
    <property type="component" value="Unassembled WGS sequence"/>
</dbReference>
<reference evidence="1 2" key="1">
    <citation type="submission" date="2019-07" db="EMBL/GenBank/DDBJ databases">
        <title>Whole genome shotgun sequence of Methylobacterium gnaphalii NBRC 107716.</title>
        <authorList>
            <person name="Hosoyama A."/>
            <person name="Uohara A."/>
            <person name="Ohji S."/>
            <person name="Ichikawa N."/>
        </authorList>
    </citation>
    <scope>NUCLEOTIDE SEQUENCE [LARGE SCALE GENOMIC DNA]</scope>
    <source>
        <strain evidence="1 2">NBRC 107716</strain>
    </source>
</reference>
<dbReference type="RefSeq" id="WP_170245924.1">
    <property type="nucleotide sequence ID" value="NZ_BJZV01000009.1"/>
</dbReference>
<evidence type="ECO:0000313" key="2">
    <source>
        <dbReference type="Proteomes" id="UP000321750"/>
    </source>
</evidence>
<protein>
    <submittedName>
        <fullName evidence="1">Uncharacterized protein</fullName>
    </submittedName>
</protein>
<comment type="caution">
    <text evidence="1">The sequence shown here is derived from an EMBL/GenBank/DDBJ whole genome shotgun (WGS) entry which is preliminary data.</text>
</comment>
<sequence length="101" mass="10685">MAGLSSDDEQAADRLAFQLLHDAFCELAGVLKRANTAASDKMLDVIEDRMVAALSRLYADRAEGVNSDEVITAAGERLSAVLDEARGLSAPRNATSSSTKT</sequence>
<proteinExistence type="predicted"/>
<name>A0A512JJP2_9HYPH</name>
<dbReference type="AlphaFoldDB" id="A0A512JJP2"/>